<organism evidence="1 2">
    <name type="scientific">Vitis vinifera</name>
    <name type="common">Grape</name>
    <dbReference type="NCBI Taxonomy" id="29760"/>
    <lineage>
        <taxon>Eukaryota</taxon>
        <taxon>Viridiplantae</taxon>
        <taxon>Streptophyta</taxon>
        <taxon>Embryophyta</taxon>
        <taxon>Tracheophyta</taxon>
        <taxon>Spermatophyta</taxon>
        <taxon>Magnoliopsida</taxon>
        <taxon>eudicotyledons</taxon>
        <taxon>Gunneridae</taxon>
        <taxon>Pentapetalae</taxon>
        <taxon>rosids</taxon>
        <taxon>Vitales</taxon>
        <taxon>Vitaceae</taxon>
        <taxon>Viteae</taxon>
        <taxon>Vitis</taxon>
    </lineage>
</organism>
<accession>A0A438ILY9</accession>
<name>A0A438ILY9_VITVI</name>
<dbReference type="EMBL" id="QGNW01000098">
    <property type="protein sequence ID" value="RVW97732.1"/>
    <property type="molecule type" value="Genomic_DNA"/>
</dbReference>
<evidence type="ECO:0000313" key="1">
    <source>
        <dbReference type="EMBL" id="RVW97732.1"/>
    </source>
</evidence>
<reference evidence="1 2" key="1">
    <citation type="journal article" date="2018" name="PLoS Genet.">
        <title>Population sequencing reveals clonal diversity and ancestral inbreeding in the grapevine cultivar Chardonnay.</title>
        <authorList>
            <person name="Roach M.J."/>
            <person name="Johnson D.L."/>
            <person name="Bohlmann J."/>
            <person name="van Vuuren H.J."/>
            <person name="Jones S.J."/>
            <person name="Pretorius I.S."/>
            <person name="Schmidt S.A."/>
            <person name="Borneman A.R."/>
        </authorList>
    </citation>
    <scope>NUCLEOTIDE SEQUENCE [LARGE SCALE GENOMIC DNA]</scope>
    <source>
        <strain evidence="2">cv. Chardonnay</strain>
        <tissue evidence="1">Leaf</tissue>
    </source>
</reference>
<comment type="caution">
    <text evidence="1">The sequence shown here is derived from an EMBL/GenBank/DDBJ whole genome shotgun (WGS) entry which is preliminary data.</text>
</comment>
<dbReference type="PANTHER" id="PTHR11439:SF521">
    <property type="entry name" value="RNA-DIRECTED DNA POLYMERASE"/>
    <property type="match status" value="1"/>
</dbReference>
<sequence length="135" mass="15545">MDVKTAFLNGDLEKEIYMDQPEGCVVLGKEKNILRKFENFDCKPVSTPYDPSSQLKKNREHSVAQIENAQIIGSLMYLMNCIKPDIAYAVGRLSWYTQSPNQDHWTGIRRVLKYLKGIINSGLLMMQIGFQIQMR</sequence>
<dbReference type="PANTHER" id="PTHR11439">
    <property type="entry name" value="GAG-POL-RELATED RETROTRANSPOSON"/>
    <property type="match status" value="1"/>
</dbReference>
<evidence type="ECO:0000313" key="2">
    <source>
        <dbReference type="Proteomes" id="UP000288805"/>
    </source>
</evidence>
<protein>
    <submittedName>
        <fullName evidence="1">Retrovirus-related Pol polyprotein from transposon TNT 1-94</fullName>
    </submittedName>
</protein>
<proteinExistence type="predicted"/>
<dbReference type="AlphaFoldDB" id="A0A438ILY9"/>
<gene>
    <name evidence="1" type="primary">POLX_2152</name>
    <name evidence="1" type="ORF">CK203_028038</name>
</gene>
<dbReference type="Proteomes" id="UP000288805">
    <property type="component" value="Unassembled WGS sequence"/>
</dbReference>